<dbReference type="SUPFAM" id="SSF81338">
    <property type="entry name" value="Aquaporin-like"/>
    <property type="match status" value="2"/>
</dbReference>
<feature type="transmembrane region" description="Helical" evidence="5">
    <location>
        <begin position="249"/>
        <end position="266"/>
    </location>
</feature>
<organism evidence="6 7">
    <name type="scientific">Phrynosoma platyrhinos</name>
    <name type="common">Desert horned lizard</name>
    <dbReference type="NCBI Taxonomy" id="52577"/>
    <lineage>
        <taxon>Eukaryota</taxon>
        <taxon>Metazoa</taxon>
        <taxon>Chordata</taxon>
        <taxon>Craniata</taxon>
        <taxon>Vertebrata</taxon>
        <taxon>Euteleostomi</taxon>
        <taxon>Lepidosauria</taxon>
        <taxon>Squamata</taxon>
        <taxon>Bifurcata</taxon>
        <taxon>Unidentata</taxon>
        <taxon>Episquamata</taxon>
        <taxon>Toxicofera</taxon>
        <taxon>Iguania</taxon>
        <taxon>Phrynosomatidae</taxon>
        <taxon>Phrynosomatinae</taxon>
        <taxon>Phrynosoma</taxon>
    </lineage>
</organism>
<feature type="transmembrane region" description="Helical" evidence="5">
    <location>
        <begin position="278"/>
        <end position="298"/>
    </location>
</feature>
<keyword evidence="2 5" id="KW-0812">Transmembrane</keyword>
<evidence type="ECO:0000256" key="5">
    <source>
        <dbReference type="SAM" id="Phobius"/>
    </source>
</evidence>
<dbReference type="EMBL" id="JAIPUX010001232">
    <property type="protein sequence ID" value="KAH0625246.1"/>
    <property type="molecule type" value="Genomic_DNA"/>
</dbReference>
<dbReference type="Proteomes" id="UP000826234">
    <property type="component" value="Unassembled WGS sequence"/>
</dbReference>
<evidence type="ECO:0000256" key="4">
    <source>
        <dbReference type="ARBA" id="ARBA00023136"/>
    </source>
</evidence>
<feature type="transmembrane region" description="Helical" evidence="5">
    <location>
        <begin position="205"/>
        <end position="229"/>
    </location>
</feature>
<feature type="transmembrane region" description="Helical" evidence="5">
    <location>
        <begin position="106"/>
        <end position="126"/>
    </location>
</feature>
<dbReference type="Gene3D" id="1.20.1080.10">
    <property type="entry name" value="Glycerol uptake facilitator protein"/>
    <property type="match status" value="2"/>
</dbReference>
<dbReference type="InterPro" id="IPR051883">
    <property type="entry name" value="AQP11/12_channel"/>
</dbReference>
<reference evidence="6 7" key="1">
    <citation type="journal article" date="2022" name="Gigascience">
        <title>A chromosome-level genome assembly and annotation of the desert horned lizard, Phrynosoma platyrhinos, provides insight into chromosomal rearrangements among reptiles.</title>
        <authorList>
            <person name="Koochekian N."/>
            <person name="Ascanio A."/>
            <person name="Farleigh K."/>
            <person name="Card D.C."/>
            <person name="Schield D.R."/>
            <person name="Castoe T.A."/>
            <person name="Jezkova T."/>
        </authorList>
    </citation>
    <scope>NUCLEOTIDE SEQUENCE [LARGE SCALE GENOMIC DNA]</scope>
    <source>
        <strain evidence="6">NK-2021</strain>
    </source>
</reference>
<feature type="transmembrane region" description="Helical" evidence="5">
    <location>
        <begin position="318"/>
        <end position="343"/>
    </location>
</feature>
<keyword evidence="7" id="KW-1185">Reference proteome</keyword>
<keyword evidence="4 5" id="KW-0472">Membrane</keyword>
<evidence type="ECO:0000256" key="1">
    <source>
        <dbReference type="ARBA" id="ARBA00004141"/>
    </source>
</evidence>
<evidence type="ECO:0000313" key="7">
    <source>
        <dbReference type="Proteomes" id="UP000826234"/>
    </source>
</evidence>
<sequence>MDTNSVMPLIFLQGATIVVATQCRTMTRNFISLLGPRLFLLEMLATFQLCSCFNILHPLTELEPKPQLYLGHIYSFAALHFYLTLNENTSNPASILVYILRKGISMKLGMLKIVAQFIGAFLAMFYQNMLWSFRTSSLLSNPRICSHPLQTDLFKAFCTELITSFMFQLAILKSQLQELRVRANRGHCPGKAQEDRPLLPGSGHWAGLAMALAEGCISLLVMALTVMGISGCRRLVLQSLPHRSQTHGFFLELTGAFQIAACTHELRLLADLPPKPHLALALTYLFTALHGLTLLGSLNNPSSSFQLFFKGRLTAKAWGLQTAAQFTGALLANIYIRLVWILGIIPVHSRALAENCTGPIQTTIANAFVLELLFSFLLHLTLLQFESMNHKTKSHLVALLITALVYEAMKPSEGPRADHSTCGSAKVAQPFASREEKNVCRGKATGIHAQYCNEVTIIIY</sequence>
<dbReference type="PANTHER" id="PTHR21191">
    <property type="entry name" value="AQUAPORIN"/>
    <property type="match status" value="1"/>
</dbReference>
<evidence type="ECO:0000256" key="3">
    <source>
        <dbReference type="ARBA" id="ARBA00022989"/>
    </source>
</evidence>
<proteinExistence type="predicted"/>
<evidence type="ECO:0000256" key="2">
    <source>
        <dbReference type="ARBA" id="ARBA00022692"/>
    </source>
</evidence>
<evidence type="ECO:0000313" key="6">
    <source>
        <dbReference type="EMBL" id="KAH0625246.1"/>
    </source>
</evidence>
<gene>
    <name evidence="6" type="ORF">JD844_033609</name>
</gene>
<accession>A0ABQ7T6J4</accession>
<feature type="transmembrane region" description="Helical" evidence="5">
    <location>
        <begin position="363"/>
        <end position="383"/>
    </location>
</feature>
<dbReference type="InterPro" id="IPR023271">
    <property type="entry name" value="Aquaporin-like"/>
</dbReference>
<dbReference type="PANTHER" id="PTHR21191:SF7">
    <property type="entry name" value="AQUAPORIN-11"/>
    <property type="match status" value="1"/>
</dbReference>
<protein>
    <submittedName>
        <fullName evidence="6">Uncharacterized protein</fullName>
    </submittedName>
</protein>
<keyword evidence="3 5" id="KW-1133">Transmembrane helix</keyword>
<comment type="subcellular location">
    <subcellularLocation>
        <location evidence="1">Membrane</location>
        <topology evidence="1">Multi-pass membrane protein</topology>
    </subcellularLocation>
</comment>
<name>A0ABQ7T6J4_PHRPL</name>
<comment type="caution">
    <text evidence="6">The sequence shown here is derived from an EMBL/GenBank/DDBJ whole genome shotgun (WGS) entry which is preliminary data.</text>
</comment>